<organism evidence="2 3">
    <name type="scientific">Micromonospora viridifaciens</name>
    <dbReference type="NCBI Taxonomy" id="1881"/>
    <lineage>
        <taxon>Bacteria</taxon>
        <taxon>Bacillati</taxon>
        <taxon>Actinomycetota</taxon>
        <taxon>Actinomycetes</taxon>
        <taxon>Micromonosporales</taxon>
        <taxon>Micromonosporaceae</taxon>
        <taxon>Micromonospora</taxon>
    </lineage>
</organism>
<dbReference type="AlphaFoldDB" id="A0A1C4Y802"/>
<feature type="signal peptide" evidence="1">
    <location>
        <begin position="1"/>
        <end position="20"/>
    </location>
</feature>
<evidence type="ECO:0000313" key="2">
    <source>
        <dbReference type="EMBL" id="SCF16844.1"/>
    </source>
</evidence>
<name>A0A1C4Y802_MICVI</name>
<sequence>MALKRLMVVALVAVSGSAGCGTEPGSRSCTVTTISIQDVRVTDPLAPLTLTATVTANGRPLPGADLAYFIAVGRPGERTVGHVVGQATTDDDGVARYVRKHGVDGLAFSDERIDRYSVEYSPLNKIDNVQYCRARADARLTVI</sequence>
<dbReference type="Proteomes" id="UP000198242">
    <property type="component" value="Chromosome I"/>
</dbReference>
<accession>A0A1C4Y802</accession>
<keyword evidence="1" id="KW-0732">Signal</keyword>
<evidence type="ECO:0008006" key="4">
    <source>
        <dbReference type="Google" id="ProtNLM"/>
    </source>
</evidence>
<reference evidence="3" key="1">
    <citation type="submission" date="2016-06" db="EMBL/GenBank/DDBJ databases">
        <authorList>
            <person name="Varghese N."/>
            <person name="Submissions Spin"/>
        </authorList>
    </citation>
    <scope>NUCLEOTIDE SEQUENCE [LARGE SCALE GENOMIC DNA]</scope>
    <source>
        <strain evidence="3">DSM 43909</strain>
    </source>
</reference>
<dbReference type="PROSITE" id="PS51257">
    <property type="entry name" value="PROKAR_LIPOPROTEIN"/>
    <property type="match status" value="1"/>
</dbReference>
<dbReference type="RefSeq" id="WP_157744533.1">
    <property type="nucleotide sequence ID" value="NZ_LT607411.1"/>
</dbReference>
<gene>
    <name evidence="2" type="ORF">GA0074695_3942</name>
</gene>
<keyword evidence="3" id="KW-1185">Reference proteome</keyword>
<dbReference type="SUPFAM" id="SSF49373">
    <property type="entry name" value="Invasin/intimin cell-adhesion fragments"/>
    <property type="match status" value="1"/>
</dbReference>
<evidence type="ECO:0000313" key="3">
    <source>
        <dbReference type="Proteomes" id="UP000198242"/>
    </source>
</evidence>
<proteinExistence type="predicted"/>
<feature type="chain" id="PRO_5038610350" description="Lipoprotein" evidence="1">
    <location>
        <begin position="21"/>
        <end position="143"/>
    </location>
</feature>
<evidence type="ECO:0000256" key="1">
    <source>
        <dbReference type="SAM" id="SignalP"/>
    </source>
</evidence>
<dbReference type="OrthoDB" id="5192182at2"/>
<protein>
    <recommendedName>
        <fullName evidence="4">Lipoprotein</fullName>
    </recommendedName>
</protein>
<dbReference type="InterPro" id="IPR008964">
    <property type="entry name" value="Invasin/intimin_cell_adhesion"/>
</dbReference>
<dbReference type="EMBL" id="LT607411">
    <property type="protein sequence ID" value="SCF16844.1"/>
    <property type="molecule type" value="Genomic_DNA"/>
</dbReference>